<keyword evidence="5" id="KW-0418">Kinase</keyword>
<gene>
    <name evidence="9" type="ORF">FPZ45_09945</name>
</gene>
<keyword evidence="10" id="KW-1185">Reference proteome</keyword>
<evidence type="ECO:0000256" key="6">
    <source>
        <dbReference type="ARBA" id="ARBA00022840"/>
    </source>
</evidence>
<evidence type="ECO:0000256" key="4">
    <source>
        <dbReference type="ARBA" id="ARBA00022741"/>
    </source>
</evidence>
<dbReference type="InterPro" id="IPR003594">
    <property type="entry name" value="HATPase_dom"/>
</dbReference>
<dbReference type="SMART" id="SM00387">
    <property type="entry name" value="HATPase_c"/>
    <property type="match status" value="1"/>
</dbReference>
<dbReference type="PANTHER" id="PTHR24421:SF10">
    <property type="entry name" value="NITRATE_NITRITE SENSOR PROTEIN NARQ"/>
    <property type="match status" value="1"/>
</dbReference>
<evidence type="ECO:0000256" key="2">
    <source>
        <dbReference type="ARBA" id="ARBA00012438"/>
    </source>
</evidence>
<dbReference type="CDD" id="cd16917">
    <property type="entry name" value="HATPase_UhpB-NarQ-NarX-like"/>
    <property type="match status" value="1"/>
</dbReference>
<dbReference type="PROSITE" id="PS50109">
    <property type="entry name" value="HIS_KIN"/>
    <property type="match status" value="1"/>
</dbReference>
<dbReference type="PANTHER" id="PTHR24421">
    <property type="entry name" value="NITRATE/NITRITE SENSOR PROTEIN NARX-RELATED"/>
    <property type="match status" value="1"/>
</dbReference>
<name>A0A559JNJ5_9BACL</name>
<dbReference type="InterPro" id="IPR005467">
    <property type="entry name" value="His_kinase_dom"/>
</dbReference>
<sequence length="144" mass="15976">MFDRTLQIAVAGLVDKTRLRVDFQLEFQAEPIIASLSDEQNTTSYRVVQELINNAMKHSQANRVILEVGQDGEAGIYIRYADNGKGMATETDKEAEAGNRFGLRGIVERIRMIDGELEIRSALGQGVVIHCSIPIQANRSDLTI</sequence>
<keyword evidence="3" id="KW-0808">Transferase</keyword>
<comment type="caution">
    <text evidence="9">The sequence shown here is derived from an EMBL/GenBank/DDBJ whole genome shotgun (WGS) entry which is preliminary data.</text>
</comment>
<reference evidence="9 10" key="1">
    <citation type="submission" date="2019-07" db="EMBL/GenBank/DDBJ databases">
        <authorList>
            <person name="Kim J."/>
        </authorList>
    </citation>
    <scope>NUCLEOTIDE SEQUENCE [LARGE SCALE GENOMIC DNA]</scope>
    <source>
        <strain evidence="9 10">G13</strain>
    </source>
</reference>
<keyword evidence="6" id="KW-0067">ATP-binding</keyword>
<dbReference type="Proteomes" id="UP000316330">
    <property type="component" value="Unassembled WGS sequence"/>
</dbReference>
<evidence type="ECO:0000313" key="10">
    <source>
        <dbReference type="Proteomes" id="UP000316330"/>
    </source>
</evidence>
<organism evidence="9 10">
    <name type="scientific">Cohnella terricola</name>
    <dbReference type="NCBI Taxonomy" id="1289167"/>
    <lineage>
        <taxon>Bacteria</taxon>
        <taxon>Bacillati</taxon>
        <taxon>Bacillota</taxon>
        <taxon>Bacilli</taxon>
        <taxon>Bacillales</taxon>
        <taxon>Paenibacillaceae</taxon>
        <taxon>Cohnella</taxon>
    </lineage>
</organism>
<evidence type="ECO:0000256" key="5">
    <source>
        <dbReference type="ARBA" id="ARBA00022777"/>
    </source>
</evidence>
<dbReference type="AlphaFoldDB" id="A0A559JNJ5"/>
<dbReference type="GO" id="GO:0000160">
    <property type="term" value="P:phosphorelay signal transduction system"/>
    <property type="evidence" value="ECO:0007669"/>
    <property type="project" value="UniProtKB-KW"/>
</dbReference>
<dbReference type="InterPro" id="IPR036890">
    <property type="entry name" value="HATPase_C_sf"/>
</dbReference>
<protein>
    <recommendedName>
        <fullName evidence="2">histidine kinase</fullName>
        <ecNumber evidence="2">2.7.13.3</ecNumber>
    </recommendedName>
</protein>
<evidence type="ECO:0000259" key="8">
    <source>
        <dbReference type="PROSITE" id="PS50109"/>
    </source>
</evidence>
<evidence type="ECO:0000256" key="7">
    <source>
        <dbReference type="ARBA" id="ARBA00023012"/>
    </source>
</evidence>
<accession>A0A559JNJ5</accession>
<evidence type="ECO:0000256" key="3">
    <source>
        <dbReference type="ARBA" id="ARBA00022679"/>
    </source>
</evidence>
<dbReference type="RefSeq" id="WP_144700776.1">
    <property type="nucleotide sequence ID" value="NZ_VNJJ01000004.1"/>
</dbReference>
<dbReference type="GO" id="GO:0005524">
    <property type="term" value="F:ATP binding"/>
    <property type="evidence" value="ECO:0007669"/>
    <property type="project" value="UniProtKB-KW"/>
</dbReference>
<dbReference type="Gene3D" id="3.30.565.10">
    <property type="entry name" value="Histidine kinase-like ATPase, C-terminal domain"/>
    <property type="match status" value="1"/>
</dbReference>
<dbReference type="EC" id="2.7.13.3" evidence="2"/>
<dbReference type="EMBL" id="VNJJ01000004">
    <property type="protein sequence ID" value="TVY01446.1"/>
    <property type="molecule type" value="Genomic_DNA"/>
</dbReference>
<comment type="catalytic activity">
    <reaction evidence="1">
        <text>ATP + protein L-histidine = ADP + protein N-phospho-L-histidine.</text>
        <dbReference type="EC" id="2.7.13.3"/>
    </reaction>
</comment>
<keyword evidence="7" id="KW-0902">Two-component regulatory system</keyword>
<dbReference type="GO" id="GO:0004673">
    <property type="term" value="F:protein histidine kinase activity"/>
    <property type="evidence" value="ECO:0007669"/>
    <property type="project" value="UniProtKB-EC"/>
</dbReference>
<dbReference type="SUPFAM" id="SSF55874">
    <property type="entry name" value="ATPase domain of HSP90 chaperone/DNA topoisomerase II/histidine kinase"/>
    <property type="match status" value="1"/>
</dbReference>
<dbReference type="InterPro" id="IPR050482">
    <property type="entry name" value="Sensor_HK_TwoCompSys"/>
</dbReference>
<evidence type="ECO:0000256" key="1">
    <source>
        <dbReference type="ARBA" id="ARBA00000085"/>
    </source>
</evidence>
<keyword evidence="4" id="KW-0547">Nucleotide-binding</keyword>
<feature type="domain" description="Histidine kinase" evidence="8">
    <location>
        <begin position="46"/>
        <end position="137"/>
    </location>
</feature>
<dbReference type="OrthoDB" id="9781904at2"/>
<dbReference type="Pfam" id="PF02518">
    <property type="entry name" value="HATPase_c"/>
    <property type="match status" value="1"/>
</dbReference>
<evidence type="ECO:0000313" key="9">
    <source>
        <dbReference type="EMBL" id="TVY01446.1"/>
    </source>
</evidence>
<proteinExistence type="predicted"/>